<dbReference type="InterPro" id="IPR036116">
    <property type="entry name" value="FN3_sf"/>
</dbReference>
<evidence type="ECO:0000259" key="1">
    <source>
        <dbReference type="PROSITE" id="PS50853"/>
    </source>
</evidence>
<dbReference type="Pfam" id="PF00188">
    <property type="entry name" value="CAP"/>
    <property type="match status" value="1"/>
</dbReference>
<evidence type="ECO:0000313" key="3">
    <source>
        <dbReference type="Proteomes" id="UP001595548"/>
    </source>
</evidence>
<dbReference type="Gene3D" id="3.40.33.10">
    <property type="entry name" value="CAP"/>
    <property type="match status" value="1"/>
</dbReference>
<dbReference type="InterPro" id="IPR035940">
    <property type="entry name" value="CAP_sf"/>
</dbReference>
<dbReference type="InterPro" id="IPR003961">
    <property type="entry name" value="FN3_dom"/>
</dbReference>
<dbReference type="Proteomes" id="UP001595548">
    <property type="component" value="Unassembled WGS sequence"/>
</dbReference>
<organism evidence="2 3">
    <name type="scientific">Gilvimarinus japonicus</name>
    <dbReference type="NCBI Taxonomy" id="1796469"/>
    <lineage>
        <taxon>Bacteria</taxon>
        <taxon>Pseudomonadati</taxon>
        <taxon>Pseudomonadota</taxon>
        <taxon>Gammaproteobacteria</taxon>
        <taxon>Cellvibrionales</taxon>
        <taxon>Cellvibrionaceae</taxon>
        <taxon>Gilvimarinus</taxon>
    </lineage>
</organism>
<feature type="domain" description="Fibronectin type-III" evidence="1">
    <location>
        <begin position="4"/>
        <end position="99"/>
    </location>
</feature>
<dbReference type="InterPro" id="IPR014044">
    <property type="entry name" value="CAP_dom"/>
</dbReference>
<evidence type="ECO:0000313" key="2">
    <source>
        <dbReference type="EMBL" id="MFC3153733.1"/>
    </source>
</evidence>
<accession>A0ABV7HLZ7</accession>
<dbReference type="SUPFAM" id="SSF117074">
    <property type="entry name" value="Hypothetical protein PA1324"/>
    <property type="match status" value="1"/>
</dbReference>
<dbReference type="PANTHER" id="PTHR31157">
    <property type="entry name" value="SCP DOMAIN-CONTAINING PROTEIN"/>
    <property type="match status" value="1"/>
</dbReference>
<dbReference type="SUPFAM" id="SSF49265">
    <property type="entry name" value="Fibronectin type III"/>
    <property type="match status" value="1"/>
</dbReference>
<dbReference type="CDD" id="cd05379">
    <property type="entry name" value="CAP_bacterial"/>
    <property type="match status" value="1"/>
</dbReference>
<dbReference type="RefSeq" id="WP_382413656.1">
    <property type="nucleotide sequence ID" value="NZ_AP031500.1"/>
</dbReference>
<dbReference type="SUPFAM" id="SSF55797">
    <property type="entry name" value="PR-1-like"/>
    <property type="match status" value="1"/>
</dbReference>
<dbReference type="PROSITE" id="PS50853">
    <property type="entry name" value="FN3"/>
    <property type="match status" value="1"/>
</dbReference>
<keyword evidence="3" id="KW-1185">Reference proteome</keyword>
<protein>
    <submittedName>
        <fullName evidence="2">CAP domain-containing protein</fullName>
    </submittedName>
</protein>
<gene>
    <name evidence="2" type="ORF">ACFOEB_00830</name>
</gene>
<dbReference type="SMART" id="SM00060">
    <property type="entry name" value="FN3"/>
    <property type="match status" value="1"/>
</dbReference>
<sequence length="366" mass="39133">MISAPDNLKAGAGNREVRLDWQAVDNADRYLVFFASEANFDPLNIGAYRDGDWQQAKQPPFTVSGLDNGTTYYFVITAVRSGKESDASARVSATPSRPSAPLNVSAAETLMVELINQARFNPSAEATRFGIDLNEGLTPGTLSNERRPPLAYNELLMFAARTHSQWMLDTDTFSHSGAANSSVTDRIAAEGYTLSGSWTAGENISVSGASRRPDPVNAVISQHQGLFKSPGHRVNILNAGYRELGVGQRSGEFTFSSGAFPSSMISQNFARHGSDYFVSGVVYRDSDNNGRYSAAEGVEGVTVSVGDASTTSGAAGAYTIARPKGTYNVAAFGDDIGLTTDSVTLNNRNKKLDIIINGTNAQLTVW</sequence>
<name>A0ABV7HLZ7_9GAMM</name>
<dbReference type="Gene3D" id="2.60.40.10">
    <property type="entry name" value="Immunoglobulins"/>
    <property type="match status" value="1"/>
</dbReference>
<proteinExistence type="predicted"/>
<dbReference type="InterPro" id="IPR013783">
    <property type="entry name" value="Ig-like_fold"/>
</dbReference>
<dbReference type="CDD" id="cd00063">
    <property type="entry name" value="FN3"/>
    <property type="match status" value="1"/>
</dbReference>
<dbReference type="PANTHER" id="PTHR31157:SF1">
    <property type="entry name" value="SCP DOMAIN-CONTAINING PROTEIN"/>
    <property type="match status" value="1"/>
</dbReference>
<dbReference type="EMBL" id="JBHRTL010000001">
    <property type="protein sequence ID" value="MFC3153733.1"/>
    <property type="molecule type" value="Genomic_DNA"/>
</dbReference>
<reference evidence="3" key="1">
    <citation type="journal article" date="2019" name="Int. J. Syst. Evol. Microbiol.">
        <title>The Global Catalogue of Microorganisms (GCM) 10K type strain sequencing project: providing services to taxonomists for standard genome sequencing and annotation.</title>
        <authorList>
            <consortium name="The Broad Institute Genomics Platform"/>
            <consortium name="The Broad Institute Genome Sequencing Center for Infectious Disease"/>
            <person name="Wu L."/>
            <person name="Ma J."/>
        </authorList>
    </citation>
    <scope>NUCLEOTIDE SEQUENCE [LARGE SCALE GENOMIC DNA]</scope>
    <source>
        <strain evidence="3">KCTC 52141</strain>
    </source>
</reference>
<comment type="caution">
    <text evidence="2">The sequence shown here is derived from an EMBL/GenBank/DDBJ whole genome shotgun (WGS) entry which is preliminary data.</text>
</comment>